<evidence type="ECO:0000256" key="1">
    <source>
        <dbReference type="ARBA" id="ARBA00004141"/>
    </source>
</evidence>
<evidence type="ECO:0000313" key="8">
    <source>
        <dbReference type="Proteomes" id="UP001056535"/>
    </source>
</evidence>
<reference evidence="7" key="1">
    <citation type="submission" date="2022-06" db="EMBL/GenBank/DDBJ databases">
        <title>Ornithinimicrobium JY.X270.</title>
        <authorList>
            <person name="Huang Y."/>
        </authorList>
    </citation>
    <scope>NUCLEOTIDE SEQUENCE</scope>
    <source>
        <strain evidence="7">JY.X270</strain>
    </source>
</reference>
<evidence type="ECO:0000313" key="7">
    <source>
        <dbReference type="EMBL" id="USQ77736.1"/>
    </source>
</evidence>
<evidence type="ECO:0000256" key="3">
    <source>
        <dbReference type="ARBA" id="ARBA00022989"/>
    </source>
</evidence>
<feature type="transmembrane region" description="Helical" evidence="5">
    <location>
        <begin position="26"/>
        <end position="49"/>
    </location>
</feature>
<feature type="transmembrane region" description="Helical" evidence="5">
    <location>
        <begin position="189"/>
        <end position="211"/>
    </location>
</feature>
<evidence type="ECO:0000259" key="6">
    <source>
        <dbReference type="Pfam" id="PF06271"/>
    </source>
</evidence>
<keyword evidence="8" id="KW-1185">Reference proteome</keyword>
<feature type="transmembrane region" description="Helical" evidence="5">
    <location>
        <begin position="159"/>
        <end position="183"/>
    </location>
</feature>
<evidence type="ECO:0000256" key="4">
    <source>
        <dbReference type="ARBA" id="ARBA00023136"/>
    </source>
</evidence>
<sequence length="336" mass="35852">MTAIVDTTRSSLDSPRPYPPMRARRLLARAIDLLIGFGLASLIVLPFTFSQATDALLLGGFGSFPDFLTDWDPGTAARGSVRATVEQLQPVVLATVYLQGLIVWAYDWLAHTLTGSSVGKAIARVRVTRHRSSEPTIAPGLQPRQSWVRRAARMGLRSALVVGPPTLAVAMLLAAAFAVPGAADVAEVFIALTVVLFIVWLAGGVGLHGLATGTRVVGFEWQRLMQEAEQHIEYHTGHADAYLHKLQQAARGPSAQRAVRSAEQDPRVRSAMAQGQAVAQQAEQTVANSRDSMPATVPSREGTVSAARQLGEAFRKGGLRGIVESFTRPPPSAGGP</sequence>
<feature type="domain" description="RDD" evidence="6">
    <location>
        <begin position="23"/>
        <end position="173"/>
    </location>
</feature>
<feature type="transmembrane region" description="Helical" evidence="5">
    <location>
        <begin position="91"/>
        <end position="110"/>
    </location>
</feature>
<evidence type="ECO:0000256" key="5">
    <source>
        <dbReference type="SAM" id="Phobius"/>
    </source>
</evidence>
<protein>
    <submittedName>
        <fullName evidence="7">RDD family protein</fullName>
    </submittedName>
</protein>
<name>A0ABY4YMH0_9MICO</name>
<accession>A0ABY4YMH0</accession>
<evidence type="ECO:0000256" key="2">
    <source>
        <dbReference type="ARBA" id="ARBA00022692"/>
    </source>
</evidence>
<dbReference type="Proteomes" id="UP001056535">
    <property type="component" value="Chromosome"/>
</dbReference>
<keyword evidence="4 5" id="KW-0472">Membrane</keyword>
<proteinExistence type="predicted"/>
<keyword evidence="2 5" id="KW-0812">Transmembrane</keyword>
<dbReference type="InterPro" id="IPR010432">
    <property type="entry name" value="RDD"/>
</dbReference>
<gene>
    <name evidence="7" type="ORF">NF557_07515</name>
</gene>
<keyword evidence="3 5" id="KW-1133">Transmembrane helix</keyword>
<dbReference type="EMBL" id="CP099490">
    <property type="protein sequence ID" value="USQ77736.1"/>
    <property type="molecule type" value="Genomic_DNA"/>
</dbReference>
<dbReference type="Pfam" id="PF06271">
    <property type="entry name" value="RDD"/>
    <property type="match status" value="1"/>
</dbReference>
<organism evidence="7 8">
    <name type="scientific">Ornithinimicrobium cryptoxanthini</name>
    <dbReference type="NCBI Taxonomy" id="2934161"/>
    <lineage>
        <taxon>Bacteria</taxon>
        <taxon>Bacillati</taxon>
        <taxon>Actinomycetota</taxon>
        <taxon>Actinomycetes</taxon>
        <taxon>Micrococcales</taxon>
        <taxon>Ornithinimicrobiaceae</taxon>
        <taxon>Ornithinimicrobium</taxon>
    </lineage>
</organism>
<dbReference type="RefSeq" id="WP_252623219.1">
    <property type="nucleotide sequence ID" value="NZ_CP099490.1"/>
</dbReference>
<comment type="subcellular location">
    <subcellularLocation>
        <location evidence="1">Membrane</location>
        <topology evidence="1">Multi-pass membrane protein</topology>
    </subcellularLocation>
</comment>